<name>A0A1H9HPI9_9LACT</name>
<evidence type="ECO:0000313" key="1">
    <source>
        <dbReference type="EMBL" id="SEQ64259.1"/>
    </source>
</evidence>
<sequence length="108" mass="12707">MARKVKKKQRKNNDKDEMELVDVYYIPKVIAPHFKLLRKHCIEEVISILENEFFEVKVTTLKEENGEVVVAYHEDQSIAMVVELDPMMISKLEKEISAERLEKFLLGE</sequence>
<dbReference type="RefSeq" id="WP_089745794.1">
    <property type="nucleotide sequence ID" value="NZ_FOGF01000003.1"/>
</dbReference>
<dbReference type="AlphaFoldDB" id="A0A1H9HPI9"/>
<dbReference type="STRING" id="137733.SAMN05421767_10318"/>
<dbReference type="OrthoDB" id="2339749at2"/>
<gene>
    <name evidence="1" type="ORF">SAMN05421767_10318</name>
</gene>
<keyword evidence="2" id="KW-1185">Reference proteome</keyword>
<accession>A0A1H9HPI9</accession>
<dbReference type="Proteomes" id="UP000198556">
    <property type="component" value="Unassembled WGS sequence"/>
</dbReference>
<proteinExistence type="predicted"/>
<evidence type="ECO:0000313" key="2">
    <source>
        <dbReference type="Proteomes" id="UP000198556"/>
    </source>
</evidence>
<protein>
    <submittedName>
        <fullName evidence="1">Uncharacterized protein</fullName>
    </submittedName>
</protein>
<reference evidence="1 2" key="1">
    <citation type="submission" date="2016-10" db="EMBL/GenBank/DDBJ databases">
        <authorList>
            <person name="de Groot N.N."/>
        </authorList>
    </citation>
    <scope>NUCLEOTIDE SEQUENCE [LARGE SCALE GENOMIC DNA]</scope>
    <source>
        <strain evidence="1 2">DSM 15827</strain>
    </source>
</reference>
<organism evidence="1 2">
    <name type="scientific">Granulicatella balaenopterae</name>
    <dbReference type="NCBI Taxonomy" id="137733"/>
    <lineage>
        <taxon>Bacteria</taxon>
        <taxon>Bacillati</taxon>
        <taxon>Bacillota</taxon>
        <taxon>Bacilli</taxon>
        <taxon>Lactobacillales</taxon>
        <taxon>Carnobacteriaceae</taxon>
        <taxon>Granulicatella</taxon>
    </lineage>
</organism>
<dbReference type="EMBL" id="FOGF01000003">
    <property type="protein sequence ID" value="SEQ64259.1"/>
    <property type="molecule type" value="Genomic_DNA"/>
</dbReference>